<dbReference type="Pfam" id="PF20249">
    <property type="entry name" value="VasX_N"/>
    <property type="match status" value="1"/>
</dbReference>
<feature type="transmembrane region" description="Helical" evidence="2">
    <location>
        <begin position="936"/>
        <end position="959"/>
    </location>
</feature>
<keyword evidence="5" id="KW-1185">Reference proteome</keyword>
<dbReference type="Proteomes" id="UP001171606">
    <property type="component" value="Unassembled WGS sequence"/>
</dbReference>
<dbReference type="InterPro" id="IPR046864">
    <property type="entry name" value="VasX_N"/>
</dbReference>
<dbReference type="CDD" id="cd20707">
    <property type="entry name" value="MIX_III"/>
    <property type="match status" value="1"/>
</dbReference>
<feature type="region of interest" description="Disordered" evidence="1">
    <location>
        <begin position="582"/>
        <end position="602"/>
    </location>
</feature>
<keyword evidence="2" id="KW-0472">Membrane</keyword>
<evidence type="ECO:0000313" key="5">
    <source>
        <dbReference type="Proteomes" id="UP001171606"/>
    </source>
</evidence>
<evidence type="ECO:0000256" key="1">
    <source>
        <dbReference type="SAM" id="MobiDB-lite"/>
    </source>
</evidence>
<sequence>MAAATEPKCDLCDKHGLLLMPVRYAVAPVSNGLPAVSAPLKVEDAARSVGNGKPQNLTMQGGSARYTARLLRSGYLYVYDEKRDRMDAYWITEDGNYLRIAPEAAVPDGARSARPCNFTGHRELAGCIAIPDARDAGIVWLGYSDVQWTQAVIDAHKGANGKRLRELHMRAFDAGAWANAHPGMTGKSASRGRGAVPHAVPMSELATTVGEYATAKSVPNGFAPSSAPRFHLHAGKADEVLAACSRRSPELLGAIVAVDDPAGVAQDLAALINWHKERLNDTRVEKERYGAGYGPYPTTYRDLVALDAAIKTLHASNDVKVKREVFQQADDLADYLKVSYEVAREHGRAMGSVPPRNPAREQELDALIRHPSPERWENAQQKSWNAFLDKLNVDAYGKWKTEYEQAEKTLQTQHIEPLAKAHAVWMQSNQLANKLDCTHDGKDALAGDVYAETLQRCMAATQEIAGCSEVYVRWLKGAITEKTNLLLRALVLRQDDLIEALAAAPLDPEAVPWKALMDRYAQRCQALIKSDPVAQAKARMKQAAADKARAQAEAARRELSFAAAMSSGVALFDNPLRRAVEQKEAAAKSSQAQAEQAKQEAAPKLLPDSVANVLTQIARPLAAVLREFNENAAEKTLARWMAVVGVALKMPAGTVEINGTARDTIKTLSKLFIDNLVDTGEQAGKPLSAQQVRQLTTLAERQVVGSFASGNLASFEARARDGNVKARMVVFINDDIREALKATSDPTLRVKLLAEKVTSPGSLREFRLLRAKLGASVYGAATEGALTAIDAVCKYAGWKALLESERKALSFQKTRQQDWRETLGGALFVGALGTGVGNVAKTYGTWRNQYATGMAERMAGREVAKRADIALRVVGVVAAAVSGVVAVMDFVDAKQNLTPEKWQLSALQIISGTVGGVSAILSGWAAFAAAGGATTFLGLSLTGWGLVLAVALVAIGLVIDHVKGNVFSQWLEKTYWGASPVGSRYGDSKVELADFSKAMAEA</sequence>
<protein>
    <submittedName>
        <fullName evidence="4">T6SS effector BTH_I2691 family protein</fullName>
    </submittedName>
</protein>
<keyword evidence="2" id="KW-0812">Transmembrane</keyword>
<evidence type="ECO:0000313" key="4">
    <source>
        <dbReference type="EMBL" id="MDN7932758.1"/>
    </source>
</evidence>
<feature type="transmembrane region" description="Helical" evidence="2">
    <location>
        <begin position="869"/>
        <end position="888"/>
    </location>
</feature>
<accession>A0ABT8PCA1</accession>
<gene>
    <name evidence="4" type="ORF">QZM52_15825</name>
</gene>
<comment type="caution">
    <text evidence="4">The sequence shown here is derived from an EMBL/GenBank/DDBJ whole genome shotgun (WGS) entry which is preliminary data.</text>
</comment>
<evidence type="ECO:0000259" key="3">
    <source>
        <dbReference type="Pfam" id="PF20249"/>
    </source>
</evidence>
<dbReference type="InterPro" id="IPR048126">
    <property type="entry name" value="Toxin_VasX"/>
</dbReference>
<name>A0ABT8PCA1_9BURK</name>
<organism evidence="4 5">
    <name type="scientific">Burkholderia metallica</name>
    <dbReference type="NCBI Taxonomy" id="488729"/>
    <lineage>
        <taxon>Bacteria</taxon>
        <taxon>Pseudomonadati</taxon>
        <taxon>Pseudomonadota</taxon>
        <taxon>Betaproteobacteria</taxon>
        <taxon>Burkholderiales</taxon>
        <taxon>Burkholderiaceae</taxon>
        <taxon>Burkholderia</taxon>
        <taxon>Burkholderia cepacia complex</taxon>
    </lineage>
</organism>
<reference evidence="4" key="1">
    <citation type="submission" date="2023-07" db="EMBL/GenBank/DDBJ databases">
        <title>A collection of bacterial strains from the Burkholderia cepacia Research Laboratory and Repository.</title>
        <authorList>
            <person name="Lipuma J."/>
            <person name="Spilker T."/>
            <person name="Caverly L."/>
        </authorList>
    </citation>
    <scope>NUCLEOTIDE SEQUENCE</scope>
    <source>
        <strain evidence="4">AU42020</strain>
    </source>
</reference>
<dbReference type="RefSeq" id="WP_301755711.1">
    <property type="nucleotide sequence ID" value="NZ_JAUJSQ010000005.1"/>
</dbReference>
<keyword evidence="2" id="KW-1133">Transmembrane helix</keyword>
<feature type="domain" description="Toxin VasX N-terminal region" evidence="3">
    <location>
        <begin position="9"/>
        <end position="177"/>
    </location>
</feature>
<evidence type="ECO:0000256" key="2">
    <source>
        <dbReference type="SAM" id="Phobius"/>
    </source>
</evidence>
<feature type="transmembrane region" description="Helical" evidence="2">
    <location>
        <begin position="909"/>
        <end position="930"/>
    </location>
</feature>
<proteinExistence type="predicted"/>
<dbReference type="NCBIfam" id="NF041559">
    <property type="entry name" value="BTH_I2691_fam"/>
    <property type="match status" value="1"/>
</dbReference>
<feature type="compositionally biased region" description="Low complexity" evidence="1">
    <location>
        <begin position="587"/>
        <end position="602"/>
    </location>
</feature>
<dbReference type="EMBL" id="JAUJSQ010000005">
    <property type="protein sequence ID" value="MDN7932758.1"/>
    <property type="molecule type" value="Genomic_DNA"/>
</dbReference>